<dbReference type="Pfam" id="PF00566">
    <property type="entry name" value="RabGAP-TBC"/>
    <property type="match status" value="1"/>
</dbReference>
<dbReference type="Gene3D" id="1.10.472.80">
    <property type="entry name" value="Ypt/Rab-GAP domain of gyp1p, domain 3"/>
    <property type="match status" value="1"/>
</dbReference>
<dbReference type="AlphaFoldDB" id="A0A8E2JRK8"/>
<organism evidence="3 4">
    <name type="scientific">Glonium stellatum</name>
    <dbReference type="NCBI Taxonomy" id="574774"/>
    <lineage>
        <taxon>Eukaryota</taxon>
        <taxon>Fungi</taxon>
        <taxon>Dikarya</taxon>
        <taxon>Ascomycota</taxon>
        <taxon>Pezizomycotina</taxon>
        <taxon>Dothideomycetes</taxon>
        <taxon>Pleosporomycetidae</taxon>
        <taxon>Gloniales</taxon>
        <taxon>Gloniaceae</taxon>
        <taxon>Glonium</taxon>
    </lineage>
</organism>
<feature type="region of interest" description="Disordered" evidence="1">
    <location>
        <begin position="407"/>
        <end position="433"/>
    </location>
</feature>
<feature type="compositionally biased region" description="Polar residues" evidence="1">
    <location>
        <begin position="418"/>
        <end position="428"/>
    </location>
</feature>
<dbReference type="Gene3D" id="1.10.10.750">
    <property type="entry name" value="Ypt/Rab-GAP domain of gyp1p, domain 1"/>
    <property type="match status" value="1"/>
</dbReference>
<dbReference type="Pfam" id="PF22874">
    <property type="entry name" value="SBE2_M"/>
    <property type="match status" value="1"/>
</dbReference>
<dbReference type="SUPFAM" id="SSF47923">
    <property type="entry name" value="Ypt/Rab-GAP domain of gyp1p"/>
    <property type="match status" value="2"/>
</dbReference>
<dbReference type="Gene3D" id="1.10.8.270">
    <property type="entry name" value="putative rabgap domain of human tbc1 domain family member 14 like domains"/>
    <property type="match status" value="1"/>
</dbReference>
<dbReference type="PANTHER" id="PTHR47219:SF15">
    <property type="entry name" value="TBC1 DOMAIN FAMILY MEMBER 12 ISOFORM X1"/>
    <property type="match status" value="1"/>
</dbReference>
<feature type="compositionally biased region" description="Low complexity" evidence="1">
    <location>
        <begin position="99"/>
        <end position="112"/>
    </location>
</feature>
<feature type="compositionally biased region" description="Polar residues" evidence="1">
    <location>
        <begin position="366"/>
        <end position="388"/>
    </location>
</feature>
<proteinExistence type="predicted"/>
<dbReference type="EMBL" id="KV750035">
    <property type="protein sequence ID" value="OCL06544.1"/>
    <property type="molecule type" value="Genomic_DNA"/>
</dbReference>
<feature type="region of interest" description="Disordered" evidence="1">
    <location>
        <begin position="87"/>
        <end position="112"/>
    </location>
</feature>
<gene>
    <name evidence="3" type="ORF">AOQ84DRAFT_223703</name>
</gene>
<feature type="compositionally biased region" description="Low complexity" evidence="1">
    <location>
        <begin position="355"/>
        <end position="365"/>
    </location>
</feature>
<dbReference type="InterPro" id="IPR000195">
    <property type="entry name" value="Rab-GAP-TBC_dom"/>
</dbReference>
<dbReference type="PROSITE" id="PS50086">
    <property type="entry name" value="TBC_RABGAP"/>
    <property type="match status" value="1"/>
</dbReference>
<dbReference type="GO" id="GO:0031267">
    <property type="term" value="F:small GTPase binding"/>
    <property type="evidence" value="ECO:0007669"/>
    <property type="project" value="TreeGrafter"/>
</dbReference>
<reference evidence="3 4" key="1">
    <citation type="journal article" date="2016" name="Nat. Commun.">
        <title>Ectomycorrhizal ecology is imprinted in the genome of the dominant symbiotic fungus Cenococcum geophilum.</title>
        <authorList>
            <consortium name="DOE Joint Genome Institute"/>
            <person name="Peter M."/>
            <person name="Kohler A."/>
            <person name="Ohm R.A."/>
            <person name="Kuo A."/>
            <person name="Krutzmann J."/>
            <person name="Morin E."/>
            <person name="Arend M."/>
            <person name="Barry K.W."/>
            <person name="Binder M."/>
            <person name="Choi C."/>
            <person name="Clum A."/>
            <person name="Copeland A."/>
            <person name="Grisel N."/>
            <person name="Haridas S."/>
            <person name="Kipfer T."/>
            <person name="LaButti K."/>
            <person name="Lindquist E."/>
            <person name="Lipzen A."/>
            <person name="Maire R."/>
            <person name="Meier B."/>
            <person name="Mihaltcheva S."/>
            <person name="Molinier V."/>
            <person name="Murat C."/>
            <person name="Poggeler S."/>
            <person name="Quandt C.A."/>
            <person name="Sperisen C."/>
            <person name="Tritt A."/>
            <person name="Tisserant E."/>
            <person name="Crous P.W."/>
            <person name="Henrissat B."/>
            <person name="Nehls U."/>
            <person name="Egli S."/>
            <person name="Spatafora J.W."/>
            <person name="Grigoriev I.V."/>
            <person name="Martin F.M."/>
        </authorList>
    </citation>
    <scope>NUCLEOTIDE SEQUENCE [LARGE SCALE GENOMIC DNA]</scope>
    <source>
        <strain evidence="3 4">CBS 207.34</strain>
    </source>
</reference>
<feature type="compositionally biased region" description="Acidic residues" evidence="1">
    <location>
        <begin position="286"/>
        <end position="295"/>
    </location>
</feature>
<dbReference type="SMART" id="SM00164">
    <property type="entry name" value="TBC"/>
    <property type="match status" value="1"/>
</dbReference>
<dbReference type="OrthoDB" id="289721at2759"/>
<feature type="compositionally biased region" description="Polar residues" evidence="1">
    <location>
        <begin position="258"/>
        <end position="279"/>
    </location>
</feature>
<dbReference type="Proteomes" id="UP000250140">
    <property type="component" value="Unassembled WGS sequence"/>
</dbReference>
<dbReference type="PANTHER" id="PTHR47219">
    <property type="entry name" value="RAB GTPASE-ACTIVATING PROTEIN 1-LIKE"/>
    <property type="match status" value="1"/>
</dbReference>
<dbReference type="GO" id="GO:0005096">
    <property type="term" value="F:GTPase activator activity"/>
    <property type="evidence" value="ECO:0007669"/>
    <property type="project" value="TreeGrafter"/>
</dbReference>
<feature type="region of interest" description="Disordered" evidence="1">
    <location>
        <begin position="309"/>
        <end position="388"/>
    </location>
</feature>
<name>A0A8E2JRK8_9PEZI</name>
<feature type="compositionally biased region" description="Basic and acidic residues" evidence="1">
    <location>
        <begin position="407"/>
        <end position="417"/>
    </location>
</feature>
<keyword evidence="4" id="KW-1185">Reference proteome</keyword>
<feature type="compositionally biased region" description="Polar residues" evidence="1">
    <location>
        <begin position="339"/>
        <end position="354"/>
    </location>
</feature>
<accession>A0A8E2JRK8</accession>
<feature type="compositionally biased region" description="Polar residues" evidence="1">
    <location>
        <begin position="157"/>
        <end position="171"/>
    </location>
</feature>
<feature type="compositionally biased region" description="Polar residues" evidence="1">
    <location>
        <begin position="191"/>
        <end position="207"/>
    </location>
</feature>
<feature type="compositionally biased region" description="Polar residues" evidence="1">
    <location>
        <begin position="235"/>
        <end position="244"/>
    </location>
</feature>
<evidence type="ECO:0000313" key="4">
    <source>
        <dbReference type="Proteomes" id="UP000250140"/>
    </source>
</evidence>
<evidence type="ECO:0000259" key="2">
    <source>
        <dbReference type="PROSITE" id="PS50086"/>
    </source>
</evidence>
<protein>
    <recommendedName>
        <fullName evidence="2">Rab-GAP TBC domain-containing protein</fullName>
    </recommendedName>
</protein>
<evidence type="ECO:0000256" key="1">
    <source>
        <dbReference type="SAM" id="MobiDB-lite"/>
    </source>
</evidence>
<evidence type="ECO:0000313" key="3">
    <source>
        <dbReference type="EMBL" id="OCL06544.1"/>
    </source>
</evidence>
<dbReference type="InterPro" id="IPR050302">
    <property type="entry name" value="Rab_GAP_TBC_domain"/>
</dbReference>
<dbReference type="InterPro" id="IPR035969">
    <property type="entry name" value="Rab-GAP_TBC_sf"/>
</dbReference>
<feature type="region of interest" description="Disordered" evidence="1">
    <location>
        <begin position="144"/>
        <end position="295"/>
    </location>
</feature>
<feature type="domain" description="Rab-GAP TBC" evidence="2">
    <location>
        <begin position="553"/>
        <end position="752"/>
    </location>
</feature>
<feature type="compositionally biased region" description="Polar residues" evidence="1">
    <location>
        <begin position="214"/>
        <end position="227"/>
    </location>
</feature>
<sequence length="822" mass="91704">MPSLFIPYSQQAILHYSNSPYELYSFPEHECVRSLTRSAHEPGCGKHAPAPLTAVGTPLHPLKLQRPAARPLMATMTFSRASAMALEAAPGSPPDLTNSKSSKSSSFHSSSLSDIAGSNDISHFEDINLDDLHATLPSDLCHSYATSPEHGRPVARTSVSPARSNRSSIHTVHSFRDLTNGAKPRYPSLKGQVSSVTRGQSNLNTPRTIRRGFSSPSAPSLTNQNLYINGRRSRSPSPTHPQVFSTSPKSLSRRSSRTNLEVSPMASSTSRRQSWQPGTRKTVEEREAEYDELDEELPEDAIVWNIPISPRPTHERSAPQSPQHISPSLPPSGLGSDTPAANSMPSPVSNTDCGSSAISLSSSISNTGSENVAPSSQTLGKTRTQSWHQTFSSLDPDARDITEALEAHQEESVRKQESQVQNGETRTGASEEAAKIKSPMIELPPLRKGDPLIDPLAISKEKEKVLSRTRPSWLPPKDPKEEKKHLKEYQTMMAYAEAAEKRKLAKIREEQLRLERIQKTLSQMWENHIIPNWAGAINSDEYNKKTRHFLYLGIPPKFRGQVWKKAVGNELHLKAQSYYMALERVRVWEVRGLGPEGDEKRDLIDAAEADMEFTFPELNMFQRGKPLHEDLVDVVKAYIMYRSDLKVIVGIHGIAAILLLNMSAPDAFICLANILNRPLPMAYLVKDSYGQMQAHKTTLGNFERKLPNLHKHFDSLQYDPNNYLVCWFESLFTRRLSLDHVCRVFDAYVFEGDAFLVRTAIAILSKLEIQLYGCEGDIRNLISWDNRKPRKAKVPCWDLGSPDSFMDCVREAGKTGVMGQST</sequence>
<dbReference type="InterPro" id="IPR053949">
    <property type="entry name" value="SBE2/SBE22_M"/>
</dbReference>